<keyword evidence="3 5" id="KW-0238">DNA-binding</keyword>
<dbReference type="InterPro" id="IPR009057">
    <property type="entry name" value="Homeodomain-like_sf"/>
</dbReference>
<dbReference type="PANTHER" id="PTHR30055">
    <property type="entry name" value="HTH-TYPE TRANSCRIPTIONAL REGULATOR RUTR"/>
    <property type="match status" value="1"/>
</dbReference>
<gene>
    <name evidence="8" type="ORF">SAMN04489747_2083</name>
</gene>
<dbReference type="InterPro" id="IPR039538">
    <property type="entry name" value="BetI_C"/>
</dbReference>
<evidence type="ECO:0000313" key="9">
    <source>
        <dbReference type="Proteomes" id="UP000198546"/>
    </source>
</evidence>
<evidence type="ECO:0000259" key="7">
    <source>
        <dbReference type="PROSITE" id="PS50977"/>
    </source>
</evidence>
<dbReference type="Gene3D" id="1.10.357.10">
    <property type="entry name" value="Tetracycline Repressor, domain 2"/>
    <property type="match status" value="1"/>
</dbReference>
<keyword evidence="1" id="KW-0678">Repressor</keyword>
<name>A0A1G6YU27_9ACTN</name>
<feature type="domain" description="HTH tetR-type" evidence="7">
    <location>
        <begin position="26"/>
        <end position="86"/>
    </location>
</feature>
<organism evidence="8 9">
    <name type="scientific">Auraticoccus monumenti</name>
    <dbReference type="NCBI Taxonomy" id="675864"/>
    <lineage>
        <taxon>Bacteria</taxon>
        <taxon>Bacillati</taxon>
        <taxon>Actinomycetota</taxon>
        <taxon>Actinomycetes</taxon>
        <taxon>Propionibacteriales</taxon>
        <taxon>Propionibacteriaceae</taxon>
        <taxon>Auraticoccus</taxon>
    </lineage>
</organism>
<dbReference type="RefSeq" id="WP_197678993.1">
    <property type="nucleotide sequence ID" value="NZ_LT629688.1"/>
</dbReference>
<dbReference type="PROSITE" id="PS50977">
    <property type="entry name" value="HTH_TETR_2"/>
    <property type="match status" value="1"/>
</dbReference>
<evidence type="ECO:0000256" key="5">
    <source>
        <dbReference type="PROSITE-ProRule" id="PRU00335"/>
    </source>
</evidence>
<evidence type="ECO:0000256" key="6">
    <source>
        <dbReference type="SAM" id="MobiDB-lite"/>
    </source>
</evidence>
<evidence type="ECO:0000256" key="2">
    <source>
        <dbReference type="ARBA" id="ARBA00023015"/>
    </source>
</evidence>
<evidence type="ECO:0000256" key="3">
    <source>
        <dbReference type="ARBA" id="ARBA00023125"/>
    </source>
</evidence>
<accession>A0A1G6YU27</accession>
<evidence type="ECO:0000313" key="8">
    <source>
        <dbReference type="EMBL" id="SDD93145.1"/>
    </source>
</evidence>
<dbReference type="EMBL" id="LT629688">
    <property type="protein sequence ID" value="SDD93145.1"/>
    <property type="molecule type" value="Genomic_DNA"/>
</dbReference>
<keyword evidence="2" id="KW-0805">Transcription regulation</keyword>
<dbReference type="GO" id="GO:0000976">
    <property type="term" value="F:transcription cis-regulatory region binding"/>
    <property type="evidence" value="ECO:0007669"/>
    <property type="project" value="TreeGrafter"/>
</dbReference>
<reference evidence="8 9" key="1">
    <citation type="submission" date="2016-10" db="EMBL/GenBank/DDBJ databases">
        <authorList>
            <person name="de Groot N.N."/>
        </authorList>
    </citation>
    <scope>NUCLEOTIDE SEQUENCE [LARGE SCALE GENOMIC DNA]</scope>
    <source>
        <strain evidence="8 9">MON 2.2</strain>
    </source>
</reference>
<dbReference type="AlphaFoldDB" id="A0A1G6YU27"/>
<proteinExistence type="predicted"/>
<keyword evidence="4" id="KW-0804">Transcription</keyword>
<dbReference type="InterPro" id="IPR050109">
    <property type="entry name" value="HTH-type_TetR-like_transc_reg"/>
</dbReference>
<evidence type="ECO:0000256" key="1">
    <source>
        <dbReference type="ARBA" id="ARBA00022491"/>
    </source>
</evidence>
<dbReference type="PANTHER" id="PTHR30055:SF234">
    <property type="entry name" value="HTH-TYPE TRANSCRIPTIONAL REGULATOR BETI"/>
    <property type="match status" value="1"/>
</dbReference>
<evidence type="ECO:0000256" key="4">
    <source>
        <dbReference type="ARBA" id="ARBA00023163"/>
    </source>
</evidence>
<dbReference type="InterPro" id="IPR036271">
    <property type="entry name" value="Tet_transcr_reg_TetR-rel_C_sf"/>
</dbReference>
<dbReference type="SUPFAM" id="SSF48498">
    <property type="entry name" value="Tetracyclin repressor-like, C-terminal domain"/>
    <property type="match status" value="1"/>
</dbReference>
<dbReference type="Pfam" id="PF13977">
    <property type="entry name" value="TetR_C_6"/>
    <property type="match status" value="1"/>
</dbReference>
<dbReference type="Proteomes" id="UP000198546">
    <property type="component" value="Chromosome i"/>
</dbReference>
<dbReference type="SUPFAM" id="SSF46689">
    <property type="entry name" value="Homeodomain-like"/>
    <property type="match status" value="1"/>
</dbReference>
<sequence>MTISDPTQPTPAPATPSRRGPYAKGVQRRQQILDRALTVFDERGVEGTSLRALGEAIGVSHAALRHYFDSREQLLLEVLREADRRALEAAEESGLGAVDFVLRTADYNMRIPGLMALYTTMSAQALESSNERSREFFVERYASIRGALTNIFEVGRQQGVSRPDVPVDLAAALVIAACDGLATQWLIDSRVDMRGAMELLDRLLGTSSSDHPRPPQD</sequence>
<dbReference type="Pfam" id="PF00440">
    <property type="entry name" value="TetR_N"/>
    <property type="match status" value="1"/>
</dbReference>
<dbReference type="Gene3D" id="1.10.10.60">
    <property type="entry name" value="Homeodomain-like"/>
    <property type="match status" value="1"/>
</dbReference>
<dbReference type="InterPro" id="IPR001647">
    <property type="entry name" value="HTH_TetR"/>
</dbReference>
<keyword evidence="9" id="KW-1185">Reference proteome</keyword>
<protein>
    <submittedName>
        <fullName evidence="8">DNA-binding transcriptional regulator, AcrR family</fullName>
    </submittedName>
</protein>
<feature type="DNA-binding region" description="H-T-H motif" evidence="5">
    <location>
        <begin position="49"/>
        <end position="68"/>
    </location>
</feature>
<feature type="region of interest" description="Disordered" evidence="6">
    <location>
        <begin position="1"/>
        <end position="24"/>
    </location>
</feature>
<dbReference type="GO" id="GO:0003700">
    <property type="term" value="F:DNA-binding transcription factor activity"/>
    <property type="evidence" value="ECO:0007669"/>
    <property type="project" value="TreeGrafter"/>
</dbReference>
<dbReference type="PRINTS" id="PR00455">
    <property type="entry name" value="HTHTETR"/>
</dbReference>